<keyword evidence="3" id="KW-1185">Reference proteome</keyword>
<dbReference type="OrthoDB" id="9954404at2"/>
<keyword evidence="1" id="KW-0812">Transmembrane</keyword>
<dbReference type="InterPro" id="IPR057952">
    <property type="entry name" value="Rv2743c-like"/>
</dbReference>
<evidence type="ECO:0000256" key="1">
    <source>
        <dbReference type="SAM" id="Phobius"/>
    </source>
</evidence>
<dbReference type="NCBIfam" id="NF047839">
    <property type="entry name" value="PspM_Rv2743c"/>
    <property type="match status" value="1"/>
</dbReference>
<evidence type="ECO:0000313" key="3">
    <source>
        <dbReference type="Proteomes" id="UP000268084"/>
    </source>
</evidence>
<reference evidence="2 3" key="2">
    <citation type="submission" date="2018-12" db="EMBL/GenBank/DDBJ databases">
        <title>Nakamurella antarcticus sp. nov., isolated from Antarctica South Shetland Islands soil.</title>
        <authorList>
            <person name="Peng F."/>
        </authorList>
    </citation>
    <scope>NUCLEOTIDE SEQUENCE [LARGE SCALE GENOMIC DNA]</scope>
    <source>
        <strain evidence="2 3">S14-144</strain>
    </source>
</reference>
<feature type="transmembrane region" description="Helical" evidence="1">
    <location>
        <begin position="59"/>
        <end position="89"/>
    </location>
</feature>
<name>A0A3G8ZLI3_9ACTN</name>
<keyword evidence="1" id="KW-1133">Transmembrane helix</keyword>
<organism evidence="2 3">
    <name type="scientific">Nakamurella antarctica</name>
    <dbReference type="NCBI Taxonomy" id="1902245"/>
    <lineage>
        <taxon>Bacteria</taxon>
        <taxon>Bacillati</taxon>
        <taxon>Actinomycetota</taxon>
        <taxon>Actinomycetes</taxon>
        <taxon>Nakamurellales</taxon>
        <taxon>Nakamurellaceae</taxon>
        <taxon>Nakamurella</taxon>
    </lineage>
</organism>
<dbReference type="Proteomes" id="UP000268084">
    <property type="component" value="Chromosome"/>
</dbReference>
<keyword evidence="1" id="KW-0472">Membrane</keyword>
<feature type="transmembrane region" description="Helical" evidence="1">
    <location>
        <begin position="95"/>
        <end position="113"/>
    </location>
</feature>
<sequence length="273" mass="28840">MSSFDMRKDTVRAVASKAVSVGTSDVVGHVTSAAGEAMRTRRDPSNVARRRVRAAKRRVSLWSVGAILPAAGLATSFLGGGTAVALAGFGVARTVLYVAILMVCLVALVRSVVDLRARQRVVAALPSPPPARRAVNSRIRPEINQLGGYSDSLRQLAQMTGIDRESAMAMELRRDIISAADSAERTIRARAADLSGIYDTIRASPPSATAGMKQMALSLTTEIRDGVASYGELVAAASEIVVAANALRSNNLELSDPVDQLRALASGMRELAR</sequence>
<dbReference type="EMBL" id="CP034170">
    <property type="protein sequence ID" value="AZI57637.1"/>
    <property type="molecule type" value="Genomic_DNA"/>
</dbReference>
<dbReference type="Pfam" id="PF25587">
    <property type="entry name" value="Rv2743c"/>
    <property type="match status" value="1"/>
</dbReference>
<reference evidence="2 3" key="1">
    <citation type="submission" date="2018-11" db="EMBL/GenBank/DDBJ databases">
        <authorList>
            <person name="Da X."/>
        </authorList>
    </citation>
    <scope>NUCLEOTIDE SEQUENCE [LARGE SCALE GENOMIC DNA]</scope>
    <source>
        <strain evidence="2 3">S14-144</strain>
    </source>
</reference>
<protein>
    <submittedName>
        <fullName evidence="2">Uncharacterized protein</fullName>
    </submittedName>
</protein>
<gene>
    <name evidence="2" type="ORF">EH165_05190</name>
</gene>
<evidence type="ECO:0000313" key="2">
    <source>
        <dbReference type="EMBL" id="AZI57637.1"/>
    </source>
</evidence>
<dbReference type="AlphaFoldDB" id="A0A3G8ZLI3"/>
<dbReference type="RefSeq" id="WP_124798322.1">
    <property type="nucleotide sequence ID" value="NZ_CP034170.1"/>
</dbReference>
<dbReference type="KEGG" id="nak:EH165_05190"/>
<accession>A0A3G8ZLI3</accession>
<proteinExistence type="predicted"/>